<accession>A0A1I7SBC8</accession>
<dbReference type="GO" id="GO:0016020">
    <property type="term" value="C:membrane"/>
    <property type="evidence" value="ECO:0007669"/>
    <property type="project" value="UniProtKB-SubCell"/>
</dbReference>
<proteinExistence type="predicted"/>
<feature type="transmembrane region" description="Helical" evidence="5">
    <location>
        <begin position="131"/>
        <end position="147"/>
    </location>
</feature>
<feature type="transmembrane region" description="Helical" evidence="5">
    <location>
        <begin position="39"/>
        <end position="63"/>
    </location>
</feature>
<keyword evidence="4 5" id="KW-0472">Membrane</keyword>
<dbReference type="GO" id="GO:0005506">
    <property type="term" value="F:iron ion binding"/>
    <property type="evidence" value="ECO:0007669"/>
    <property type="project" value="InterPro"/>
</dbReference>
<keyword evidence="2 5" id="KW-0812">Transmembrane</keyword>
<organism evidence="7 8">
    <name type="scientific">Bursaphelenchus xylophilus</name>
    <name type="common">Pinewood nematode worm</name>
    <name type="synonym">Aphelenchoides xylophilus</name>
    <dbReference type="NCBI Taxonomy" id="6326"/>
    <lineage>
        <taxon>Eukaryota</taxon>
        <taxon>Metazoa</taxon>
        <taxon>Ecdysozoa</taxon>
        <taxon>Nematoda</taxon>
        <taxon>Chromadorea</taxon>
        <taxon>Rhabditida</taxon>
        <taxon>Tylenchina</taxon>
        <taxon>Tylenchomorpha</taxon>
        <taxon>Aphelenchoidea</taxon>
        <taxon>Aphelenchoididae</taxon>
        <taxon>Bursaphelenchus</taxon>
    </lineage>
</organism>
<dbReference type="Pfam" id="PF04116">
    <property type="entry name" value="FA_hydroxylase"/>
    <property type="match status" value="1"/>
</dbReference>
<sequence>MFNLTMQTLGEKWSQSDSLLQGPWDYLRLNYGDYLRSPLFPVVFALSIDYFYVAIFTTIDLFFYDVPFFKKAKIQKHIPVTWKLVKETLSLQLLNQFLWIYPMALVQVIWVPEDTLPEKAPSLWELCWQNATFFVLFDAGYFVYHLMSHKIRWLYRWCHSVHHMYSSPFAAAAQHLHPFELFFTATFITCVPWLFKPHCVTYWVWFLIAQTVSYEVHIGYDFPFMLHRFIPFYSGAPAHDMHHVRPLTCFEPWFNYWDKLFGYHVTYEDVKRMNKEMSARYGMYSDEDVKGLKMLN</sequence>
<dbReference type="GO" id="GO:0008610">
    <property type="term" value="P:lipid biosynthetic process"/>
    <property type="evidence" value="ECO:0007669"/>
    <property type="project" value="InterPro"/>
</dbReference>
<dbReference type="GO" id="GO:0016491">
    <property type="term" value="F:oxidoreductase activity"/>
    <property type="evidence" value="ECO:0007669"/>
    <property type="project" value="InterPro"/>
</dbReference>
<evidence type="ECO:0000313" key="7">
    <source>
        <dbReference type="Proteomes" id="UP000095284"/>
    </source>
</evidence>
<evidence type="ECO:0000259" key="6">
    <source>
        <dbReference type="Pfam" id="PF04116"/>
    </source>
</evidence>
<dbReference type="eggNOG" id="KOG0873">
    <property type="taxonomic scope" value="Eukaryota"/>
</dbReference>
<name>A0A1I7SBC8_BURXY</name>
<evidence type="ECO:0000256" key="5">
    <source>
        <dbReference type="SAM" id="Phobius"/>
    </source>
</evidence>
<evidence type="ECO:0000256" key="4">
    <source>
        <dbReference type="ARBA" id="ARBA00023136"/>
    </source>
</evidence>
<dbReference type="InterPro" id="IPR050307">
    <property type="entry name" value="Sterol_Desaturase_Related"/>
</dbReference>
<feature type="domain" description="Fatty acid hydroxylase" evidence="6">
    <location>
        <begin position="132"/>
        <end position="262"/>
    </location>
</feature>
<dbReference type="Proteomes" id="UP000095284">
    <property type="component" value="Unplaced"/>
</dbReference>
<keyword evidence="3 5" id="KW-1133">Transmembrane helix</keyword>
<dbReference type="InterPro" id="IPR006694">
    <property type="entry name" value="Fatty_acid_hydroxylase"/>
</dbReference>
<evidence type="ECO:0000256" key="1">
    <source>
        <dbReference type="ARBA" id="ARBA00004370"/>
    </source>
</evidence>
<dbReference type="WBParaSite" id="BXY_1032600.1">
    <property type="protein sequence ID" value="BXY_1032600.1"/>
    <property type="gene ID" value="BXY_1032600"/>
</dbReference>
<evidence type="ECO:0000256" key="2">
    <source>
        <dbReference type="ARBA" id="ARBA00022692"/>
    </source>
</evidence>
<reference evidence="8" key="1">
    <citation type="submission" date="2016-11" db="UniProtKB">
        <authorList>
            <consortium name="WormBaseParasite"/>
        </authorList>
    </citation>
    <scope>IDENTIFICATION</scope>
</reference>
<dbReference type="PANTHER" id="PTHR11863">
    <property type="entry name" value="STEROL DESATURASE"/>
    <property type="match status" value="1"/>
</dbReference>
<feature type="transmembrane region" description="Helical" evidence="5">
    <location>
        <begin position="93"/>
        <end position="111"/>
    </location>
</feature>
<evidence type="ECO:0000256" key="3">
    <source>
        <dbReference type="ARBA" id="ARBA00022989"/>
    </source>
</evidence>
<dbReference type="AlphaFoldDB" id="A0A1I7SBC8"/>
<evidence type="ECO:0000313" key="8">
    <source>
        <dbReference type="WBParaSite" id="BXY_1032600.1"/>
    </source>
</evidence>
<comment type="subcellular location">
    <subcellularLocation>
        <location evidence="1">Membrane</location>
    </subcellularLocation>
</comment>
<protein>
    <submittedName>
        <fullName evidence="8">Fatty acid hydroxylase domain-containing protein</fullName>
    </submittedName>
</protein>